<dbReference type="SUPFAM" id="SSF46785">
    <property type="entry name" value="Winged helix' DNA-binding domain"/>
    <property type="match status" value="1"/>
</dbReference>
<dbReference type="AlphaFoldDB" id="A0A7I7QLS1"/>
<dbReference type="CDD" id="cd00090">
    <property type="entry name" value="HTH_ARSR"/>
    <property type="match status" value="1"/>
</dbReference>
<feature type="compositionally biased region" description="Basic and acidic residues" evidence="4">
    <location>
        <begin position="126"/>
        <end position="135"/>
    </location>
</feature>
<accession>A0A7I7QLS1</accession>
<dbReference type="InterPro" id="IPR036390">
    <property type="entry name" value="WH_DNA-bd_sf"/>
</dbReference>
<protein>
    <submittedName>
        <fullName evidence="6">Transcriptional regulator</fullName>
    </submittedName>
</protein>
<dbReference type="GO" id="GO:0003677">
    <property type="term" value="F:DNA binding"/>
    <property type="evidence" value="ECO:0007669"/>
    <property type="project" value="UniProtKB-KW"/>
</dbReference>
<dbReference type="SMART" id="SM00418">
    <property type="entry name" value="HTH_ARSR"/>
    <property type="match status" value="1"/>
</dbReference>
<dbReference type="KEGG" id="msei:MSEDJ_13210"/>
<evidence type="ECO:0000256" key="3">
    <source>
        <dbReference type="ARBA" id="ARBA00023163"/>
    </source>
</evidence>
<keyword evidence="3" id="KW-0804">Transcription</keyword>
<dbReference type="GO" id="GO:0003700">
    <property type="term" value="F:DNA-binding transcription factor activity"/>
    <property type="evidence" value="ECO:0007669"/>
    <property type="project" value="InterPro"/>
</dbReference>
<evidence type="ECO:0000313" key="6">
    <source>
        <dbReference type="EMBL" id="BBY27225.1"/>
    </source>
</evidence>
<reference evidence="6 7" key="1">
    <citation type="journal article" date="2019" name="Emerg. Microbes Infect.">
        <title>Comprehensive subspecies identification of 175 nontuberculous mycobacteria species based on 7547 genomic profiles.</title>
        <authorList>
            <person name="Matsumoto Y."/>
            <person name="Kinjo T."/>
            <person name="Motooka D."/>
            <person name="Nabeya D."/>
            <person name="Jung N."/>
            <person name="Uechi K."/>
            <person name="Horii T."/>
            <person name="Iida T."/>
            <person name="Fujita J."/>
            <person name="Nakamura S."/>
        </authorList>
    </citation>
    <scope>NUCLEOTIDE SEQUENCE [LARGE SCALE GENOMIC DNA]</scope>
    <source>
        <strain evidence="6 7">JCM 17899</strain>
    </source>
</reference>
<evidence type="ECO:0000256" key="2">
    <source>
        <dbReference type="ARBA" id="ARBA00023125"/>
    </source>
</evidence>
<keyword evidence="1" id="KW-0805">Transcription regulation</keyword>
<organism evidence="6 7">
    <name type="scientific">Mycolicibacterium sediminis</name>
    <dbReference type="NCBI Taxonomy" id="1286180"/>
    <lineage>
        <taxon>Bacteria</taxon>
        <taxon>Bacillati</taxon>
        <taxon>Actinomycetota</taxon>
        <taxon>Actinomycetes</taxon>
        <taxon>Mycobacteriales</taxon>
        <taxon>Mycobacteriaceae</taxon>
        <taxon>Mycolicibacterium</taxon>
    </lineage>
</organism>
<dbReference type="PANTHER" id="PTHR33154:SF33">
    <property type="entry name" value="TRANSCRIPTIONAL REPRESSOR SDPR"/>
    <property type="match status" value="1"/>
</dbReference>
<feature type="region of interest" description="Disordered" evidence="4">
    <location>
        <begin position="101"/>
        <end position="135"/>
    </location>
</feature>
<dbReference type="NCBIfam" id="NF033788">
    <property type="entry name" value="HTH_metalloreg"/>
    <property type="match status" value="1"/>
</dbReference>
<proteinExistence type="predicted"/>
<keyword evidence="7" id="KW-1185">Reference proteome</keyword>
<dbReference type="PRINTS" id="PR00778">
    <property type="entry name" value="HTHARSR"/>
</dbReference>
<evidence type="ECO:0000256" key="1">
    <source>
        <dbReference type="ARBA" id="ARBA00023015"/>
    </source>
</evidence>
<name>A0A7I7QLS1_9MYCO</name>
<sequence length="135" mass="15104">MHAFAILGDPVRRRIIELLVDGEQSSGAITDVIRAEFALSQPAVSQHLRVLRENGFALVRADGARRYYAVAPTPLSEIDVWLDRFRGFWDQRLDALGTELARGRHASRTSGDEEPTFRAGAGTDSGRTDRLRREK</sequence>
<dbReference type="InterPro" id="IPR001845">
    <property type="entry name" value="HTH_ArsR_DNA-bd_dom"/>
</dbReference>
<gene>
    <name evidence="6" type="ORF">MSEDJ_13210</name>
</gene>
<dbReference type="InterPro" id="IPR051081">
    <property type="entry name" value="HTH_MetalResp_TranReg"/>
</dbReference>
<dbReference type="EMBL" id="AP022588">
    <property type="protein sequence ID" value="BBY27225.1"/>
    <property type="molecule type" value="Genomic_DNA"/>
</dbReference>
<dbReference type="Pfam" id="PF12840">
    <property type="entry name" value="HTH_20"/>
    <property type="match status" value="1"/>
</dbReference>
<dbReference type="RefSeq" id="WP_163796137.1">
    <property type="nucleotide sequence ID" value="NZ_AP022588.1"/>
</dbReference>
<dbReference type="Proteomes" id="UP000467193">
    <property type="component" value="Chromosome"/>
</dbReference>
<dbReference type="PANTHER" id="PTHR33154">
    <property type="entry name" value="TRANSCRIPTIONAL REGULATOR, ARSR FAMILY"/>
    <property type="match status" value="1"/>
</dbReference>
<dbReference type="PROSITE" id="PS50987">
    <property type="entry name" value="HTH_ARSR_2"/>
    <property type="match status" value="1"/>
</dbReference>
<evidence type="ECO:0000259" key="5">
    <source>
        <dbReference type="PROSITE" id="PS50987"/>
    </source>
</evidence>
<evidence type="ECO:0000256" key="4">
    <source>
        <dbReference type="SAM" id="MobiDB-lite"/>
    </source>
</evidence>
<evidence type="ECO:0000313" key="7">
    <source>
        <dbReference type="Proteomes" id="UP000467193"/>
    </source>
</evidence>
<feature type="domain" description="HTH arsR-type" evidence="5">
    <location>
        <begin position="1"/>
        <end position="90"/>
    </location>
</feature>
<dbReference type="InterPro" id="IPR011991">
    <property type="entry name" value="ArsR-like_HTH"/>
</dbReference>
<keyword evidence="2" id="KW-0238">DNA-binding</keyword>
<dbReference type="InterPro" id="IPR036388">
    <property type="entry name" value="WH-like_DNA-bd_sf"/>
</dbReference>
<dbReference type="Gene3D" id="1.10.10.10">
    <property type="entry name" value="Winged helix-like DNA-binding domain superfamily/Winged helix DNA-binding domain"/>
    <property type="match status" value="1"/>
</dbReference>